<dbReference type="SUPFAM" id="SSF46934">
    <property type="entry name" value="UBA-like"/>
    <property type="match status" value="1"/>
</dbReference>
<dbReference type="Pfam" id="PF14555">
    <property type="entry name" value="UBA_4"/>
    <property type="match status" value="1"/>
</dbReference>
<dbReference type="Pfam" id="PF00789">
    <property type="entry name" value="UBX"/>
    <property type="match status" value="1"/>
</dbReference>
<dbReference type="Gene3D" id="1.10.8.10">
    <property type="entry name" value="DNA helicase RuvA subunit, C-terminal domain"/>
    <property type="match status" value="1"/>
</dbReference>
<dbReference type="EMBL" id="CAJHUC010002047">
    <property type="protein sequence ID" value="CAD7703054.1"/>
    <property type="molecule type" value="Genomic_DNA"/>
</dbReference>
<feature type="compositionally biased region" description="Acidic residues" evidence="1">
    <location>
        <begin position="100"/>
        <end position="121"/>
    </location>
</feature>
<keyword evidence="5" id="KW-1185">Reference proteome</keyword>
<dbReference type="PROSITE" id="PS51399">
    <property type="entry name" value="SEP"/>
    <property type="match status" value="1"/>
</dbReference>
<comment type="caution">
    <text evidence="4">The sequence shown here is derived from an EMBL/GenBank/DDBJ whole genome shotgun (WGS) entry which is preliminary data.</text>
</comment>
<accession>A0A8S1JAE6</accession>
<feature type="region of interest" description="Disordered" evidence="1">
    <location>
        <begin position="41"/>
        <end position="173"/>
    </location>
</feature>
<name>A0A8S1JAE6_9CHLO</name>
<dbReference type="GO" id="GO:0005829">
    <property type="term" value="C:cytosol"/>
    <property type="evidence" value="ECO:0007669"/>
    <property type="project" value="TreeGrafter"/>
</dbReference>
<evidence type="ECO:0000259" key="2">
    <source>
        <dbReference type="PROSITE" id="PS50033"/>
    </source>
</evidence>
<feature type="region of interest" description="Disordered" evidence="1">
    <location>
        <begin position="278"/>
        <end position="319"/>
    </location>
</feature>
<dbReference type="SMART" id="SM00166">
    <property type="entry name" value="UBX"/>
    <property type="match status" value="1"/>
</dbReference>
<dbReference type="CDD" id="cd01770">
    <property type="entry name" value="UBX_UBXN2"/>
    <property type="match status" value="1"/>
</dbReference>
<dbReference type="GO" id="GO:0005634">
    <property type="term" value="C:nucleus"/>
    <property type="evidence" value="ECO:0007669"/>
    <property type="project" value="TreeGrafter"/>
</dbReference>
<organism evidence="4 5">
    <name type="scientific">Ostreobium quekettii</name>
    <dbReference type="NCBI Taxonomy" id="121088"/>
    <lineage>
        <taxon>Eukaryota</taxon>
        <taxon>Viridiplantae</taxon>
        <taxon>Chlorophyta</taxon>
        <taxon>core chlorophytes</taxon>
        <taxon>Ulvophyceae</taxon>
        <taxon>TCBD clade</taxon>
        <taxon>Bryopsidales</taxon>
        <taxon>Ostreobineae</taxon>
        <taxon>Ostreobiaceae</taxon>
        <taxon>Ostreobium</taxon>
    </lineage>
</organism>
<dbReference type="InterPro" id="IPR029071">
    <property type="entry name" value="Ubiquitin-like_domsf"/>
</dbReference>
<dbReference type="PROSITE" id="PS50033">
    <property type="entry name" value="UBX"/>
    <property type="match status" value="1"/>
</dbReference>
<evidence type="ECO:0008006" key="6">
    <source>
        <dbReference type="Google" id="ProtNLM"/>
    </source>
</evidence>
<dbReference type="Gene3D" id="3.10.20.90">
    <property type="entry name" value="Phosphatidylinositol 3-kinase Catalytic Subunit, Chain A, domain 1"/>
    <property type="match status" value="1"/>
</dbReference>
<sequence length="388" mass="40864">MSGDGGDGIAEFTAITGADAPTAAFFLDSCNGDLQSAVDRFFSEGDATTHAPIPAPPADDQPEPMAEDHGKGQGMPAAKSGPARSAYQPAGGNVRGLFDYAEENGGSEDDEGSGDGDDDDHNEYYTGGEKSGTTVKGRGRDKGRDRVEGLFDSAKRHGAVAGTQEDIRPEGAGGVRAFTGRARTLTGGDSHTAPDAREETVAHTITFYANGIFTVNDGEPRSISDPSNKEFVASLARGECPRELEVVEGQPVNVNLIRKEVDYTPPEKPKYVAFAGEGQTLSGGASSSQQPPPASGPSGVKPGGEWEGPDESKPVTSLQVRLHDGSRMVARFNHSHTVRDIRRFIAASRPDFPVAYSLMTAFPSRPLMDDSETIEAAGLVNAVIIQKL</sequence>
<evidence type="ECO:0000313" key="4">
    <source>
        <dbReference type="EMBL" id="CAD7703054.1"/>
    </source>
</evidence>
<feature type="domain" description="SEP" evidence="3">
    <location>
        <begin position="200"/>
        <end position="264"/>
    </location>
</feature>
<feature type="domain" description="UBX" evidence="2">
    <location>
        <begin position="311"/>
        <end position="387"/>
    </location>
</feature>
<gene>
    <name evidence="4" type="ORF">OSTQU699_LOCUS8411</name>
</gene>
<dbReference type="Pfam" id="PF08059">
    <property type="entry name" value="SEP"/>
    <property type="match status" value="1"/>
</dbReference>
<protein>
    <recommendedName>
        <fullName evidence="6">NSFL1 cofactor p47</fullName>
    </recommendedName>
</protein>
<reference evidence="4" key="1">
    <citation type="submission" date="2020-12" db="EMBL/GenBank/DDBJ databases">
        <authorList>
            <person name="Iha C."/>
        </authorList>
    </citation>
    <scope>NUCLEOTIDE SEQUENCE</scope>
</reference>
<proteinExistence type="predicted"/>
<dbReference type="SMART" id="SM00553">
    <property type="entry name" value="SEP"/>
    <property type="match status" value="1"/>
</dbReference>
<dbReference type="InterPro" id="IPR009060">
    <property type="entry name" value="UBA-like_sf"/>
</dbReference>
<dbReference type="PANTHER" id="PTHR23333:SF20">
    <property type="entry name" value="NSFL1 COFACTOR P47"/>
    <property type="match status" value="1"/>
</dbReference>
<dbReference type="PANTHER" id="PTHR23333">
    <property type="entry name" value="UBX DOMAIN CONTAINING PROTEIN"/>
    <property type="match status" value="1"/>
</dbReference>
<evidence type="ECO:0000259" key="3">
    <source>
        <dbReference type="PROSITE" id="PS51399"/>
    </source>
</evidence>
<dbReference type="CDD" id="cd14348">
    <property type="entry name" value="UBA_p47"/>
    <property type="match status" value="1"/>
</dbReference>
<dbReference type="SUPFAM" id="SSF102848">
    <property type="entry name" value="NSFL1 (p97 ATPase) cofactor p47, SEP domain"/>
    <property type="match status" value="1"/>
</dbReference>
<evidence type="ECO:0000256" key="1">
    <source>
        <dbReference type="SAM" id="MobiDB-lite"/>
    </source>
</evidence>
<dbReference type="SUPFAM" id="SSF54236">
    <property type="entry name" value="Ubiquitin-like"/>
    <property type="match status" value="1"/>
</dbReference>
<dbReference type="InterPro" id="IPR001012">
    <property type="entry name" value="UBX_dom"/>
</dbReference>
<dbReference type="OrthoDB" id="25887at2759"/>
<dbReference type="GO" id="GO:0031468">
    <property type="term" value="P:nuclear membrane reassembly"/>
    <property type="evidence" value="ECO:0007669"/>
    <property type="project" value="TreeGrafter"/>
</dbReference>
<dbReference type="InterPro" id="IPR036241">
    <property type="entry name" value="NSFL1C_SEP_dom_sf"/>
</dbReference>
<dbReference type="GO" id="GO:0043130">
    <property type="term" value="F:ubiquitin binding"/>
    <property type="evidence" value="ECO:0007669"/>
    <property type="project" value="TreeGrafter"/>
</dbReference>
<dbReference type="GO" id="GO:0007030">
    <property type="term" value="P:Golgi organization"/>
    <property type="evidence" value="ECO:0007669"/>
    <property type="project" value="TreeGrafter"/>
</dbReference>
<dbReference type="Gene3D" id="3.30.420.210">
    <property type="entry name" value="SEP domain"/>
    <property type="match status" value="1"/>
</dbReference>
<dbReference type="GO" id="GO:0000045">
    <property type="term" value="P:autophagosome assembly"/>
    <property type="evidence" value="ECO:0007669"/>
    <property type="project" value="TreeGrafter"/>
</dbReference>
<dbReference type="GO" id="GO:0061025">
    <property type="term" value="P:membrane fusion"/>
    <property type="evidence" value="ECO:0007669"/>
    <property type="project" value="TreeGrafter"/>
</dbReference>
<dbReference type="AlphaFoldDB" id="A0A8S1JAE6"/>
<dbReference type="GO" id="GO:0043161">
    <property type="term" value="P:proteasome-mediated ubiquitin-dependent protein catabolic process"/>
    <property type="evidence" value="ECO:0007669"/>
    <property type="project" value="TreeGrafter"/>
</dbReference>
<evidence type="ECO:0000313" key="5">
    <source>
        <dbReference type="Proteomes" id="UP000708148"/>
    </source>
</evidence>
<dbReference type="Proteomes" id="UP000708148">
    <property type="component" value="Unassembled WGS sequence"/>
</dbReference>
<feature type="compositionally biased region" description="Basic and acidic residues" evidence="1">
    <location>
        <begin position="138"/>
        <end position="155"/>
    </location>
</feature>
<dbReference type="InterPro" id="IPR012989">
    <property type="entry name" value="SEP_domain"/>
</dbReference>